<evidence type="ECO:0000313" key="2">
    <source>
        <dbReference type="Proteomes" id="UP001279734"/>
    </source>
</evidence>
<dbReference type="EMBL" id="BSYO01000039">
    <property type="protein sequence ID" value="GMH30890.1"/>
    <property type="molecule type" value="Genomic_DNA"/>
</dbReference>
<sequence>MEGITVNAYRGLRGYWKRRGYERLNGRKQRKPGQAELARMGRSKGRFWRWRIKLSRPKIRIGSPKNWLIKLRDAYVKMMLSFSNSAAFYGGTPGFAVDYGAFGRPALKEYDEKVIVEIYKSLVMAQGKLVPREAEKISSAIIL</sequence>
<keyword evidence="2" id="KW-1185">Reference proteome</keyword>
<comment type="caution">
    <text evidence="1">The sequence shown here is derived from an EMBL/GenBank/DDBJ whole genome shotgun (WGS) entry which is preliminary data.</text>
</comment>
<organism evidence="1 2">
    <name type="scientific">Nepenthes gracilis</name>
    <name type="common">Slender pitcher plant</name>
    <dbReference type="NCBI Taxonomy" id="150966"/>
    <lineage>
        <taxon>Eukaryota</taxon>
        <taxon>Viridiplantae</taxon>
        <taxon>Streptophyta</taxon>
        <taxon>Embryophyta</taxon>
        <taxon>Tracheophyta</taxon>
        <taxon>Spermatophyta</taxon>
        <taxon>Magnoliopsida</taxon>
        <taxon>eudicotyledons</taxon>
        <taxon>Gunneridae</taxon>
        <taxon>Pentapetalae</taxon>
        <taxon>Caryophyllales</taxon>
        <taxon>Nepenthaceae</taxon>
        <taxon>Nepenthes</taxon>
    </lineage>
</organism>
<dbReference type="PANTHER" id="PTHR33702">
    <property type="entry name" value="BNAA09G40010D PROTEIN"/>
    <property type="match status" value="1"/>
</dbReference>
<dbReference type="PANTHER" id="PTHR33702:SF5">
    <property type="entry name" value="OS01G0308600 PROTEIN"/>
    <property type="match status" value="1"/>
</dbReference>
<dbReference type="Proteomes" id="UP001279734">
    <property type="component" value="Unassembled WGS sequence"/>
</dbReference>
<evidence type="ECO:0000313" key="1">
    <source>
        <dbReference type="EMBL" id="GMH30890.1"/>
    </source>
</evidence>
<accession>A0AAD3TJ69</accession>
<name>A0AAD3TJ69_NEPGR</name>
<dbReference type="AlphaFoldDB" id="A0AAD3TJ69"/>
<gene>
    <name evidence="1" type="ORF">Nepgr_032733</name>
</gene>
<protein>
    <submittedName>
        <fullName evidence="1">Uncharacterized protein</fullName>
    </submittedName>
</protein>
<proteinExistence type="predicted"/>
<reference evidence="1" key="1">
    <citation type="submission" date="2023-05" db="EMBL/GenBank/DDBJ databases">
        <title>Nepenthes gracilis genome sequencing.</title>
        <authorList>
            <person name="Fukushima K."/>
        </authorList>
    </citation>
    <scope>NUCLEOTIDE SEQUENCE</scope>
    <source>
        <strain evidence="1">SING2019-196</strain>
    </source>
</reference>